<protein>
    <submittedName>
        <fullName evidence="1">ABC-F family ATP-binding cassette domain-containing protein</fullName>
    </submittedName>
</protein>
<dbReference type="EMBL" id="SRYB01000014">
    <property type="protein sequence ID" value="TGY78316.1"/>
    <property type="molecule type" value="Genomic_DNA"/>
</dbReference>
<evidence type="ECO:0000313" key="1">
    <source>
        <dbReference type="EMBL" id="TGY78316.1"/>
    </source>
</evidence>
<accession>A0AC61RF42</accession>
<reference evidence="1" key="1">
    <citation type="submission" date="2019-04" db="EMBL/GenBank/DDBJ databases">
        <title>Microbes associate with the intestines of laboratory mice.</title>
        <authorList>
            <person name="Navarre W."/>
            <person name="Wong E."/>
            <person name="Huang K."/>
            <person name="Tropini C."/>
            <person name="Ng K."/>
            <person name="Yu B."/>
        </authorList>
    </citation>
    <scope>NUCLEOTIDE SEQUENCE</scope>
    <source>
        <strain evidence="1">NM04_E33</strain>
    </source>
</reference>
<gene>
    <name evidence="1" type="ORF">E5331_10560</name>
</gene>
<keyword evidence="1" id="KW-0547">Nucleotide-binding</keyword>
<keyword evidence="1" id="KW-0067">ATP-binding</keyword>
<name>A0AC61RF42_9BACT</name>
<dbReference type="Proteomes" id="UP000306319">
    <property type="component" value="Unassembled WGS sequence"/>
</dbReference>
<sequence>MSLQVHNLSYMHPDRDVLFQNISFSVSSGDKCAIVGNNGIGKSTLLKIIAGTLTPSSRNISCESLYMIPQHFGQYDGMSVAEILGVSEKLRAMSAILDGVGTEDDFLVLNDEWDIQERITDAFARWHIDYIEPDRIMSTLSGGEKTRVFLAGLDIHTPSVVLMDEPTNHLDIEGRGLLYDFIRNTNKTIVIVSHDRMLLNMLTSTYEMSQSGMRFFPMNYDEYKTTIDAETESRVAQLENRQKELAKAEKSARKTMERQQKHATRGEKQNAKKGVARIVMGNLRDKSETTTSRLNKVQQEKLGAMNREMHEIRATITEHSAVKITIGSSVLPDRKLLVEAKDITFAYKDGLEIWGQSPLNLSIFSGERIWLQGNNGCGKSTLLKLITGDLEVTEGEMWRMTPLHCLYLDQEYSCIDNELTVYEQLQSCNHRKPEHEIKMLLHRFLFTATTWDKKCRNLSGGEKMKLALCGLLAMDNAPDIIIADEPTNNIDIQSMDVLAEALGSYQGTLIVVSHDERFVRDVGIERVIKI</sequence>
<proteinExistence type="predicted"/>
<organism evidence="1 2">
    <name type="scientific">Lepagella muris</name>
    <dbReference type="NCBI Taxonomy" id="3032870"/>
    <lineage>
        <taxon>Bacteria</taxon>
        <taxon>Pseudomonadati</taxon>
        <taxon>Bacteroidota</taxon>
        <taxon>Bacteroidia</taxon>
        <taxon>Bacteroidales</taxon>
        <taxon>Muribaculaceae</taxon>
        <taxon>Lepagella</taxon>
    </lineage>
</organism>
<keyword evidence="2" id="KW-1185">Reference proteome</keyword>
<evidence type="ECO:0000313" key="2">
    <source>
        <dbReference type="Proteomes" id="UP000306319"/>
    </source>
</evidence>
<comment type="caution">
    <text evidence="1">The sequence shown here is derived from an EMBL/GenBank/DDBJ whole genome shotgun (WGS) entry which is preliminary data.</text>
</comment>